<reference evidence="1" key="1">
    <citation type="submission" date="2022-07" db="EMBL/GenBank/DDBJ databases">
        <title>Phylogenomic reconstructions and comparative analyses of Kickxellomycotina fungi.</title>
        <authorList>
            <person name="Reynolds N.K."/>
            <person name="Stajich J.E."/>
            <person name="Barry K."/>
            <person name="Grigoriev I.V."/>
            <person name="Crous P."/>
            <person name="Smith M.E."/>
        </authorList>
    </citation>
    <scope>NUCLEOTIDE SEQUENCE</scope>
    <source>
        <strain evidence="1">CBS 190363</strain>
    </source>
</reference>
<evidence type="ECO:0000313" key="2">
    <source>
        <dbReference type="Proteomes" id="UP001139981"/>
    </source>
</evidence>
<name>A0ACC1LU99_9FUNG</name>
<sequence length="276" mass="30252">MEEDSQASGRYAIDLVRYALACHASGKPIKREGIKAQVLATSSIRSARTVHERANELLTQHFGLKMVALPSHEKRLTDNTQAPPTQQQAKPVPAATKWVLQSVLKDRAREQLELVQTQEQREVLGFAAMVLSLVFVSNMSVSMDQLVLYVRKLGPPRCVVATGEDTESDSLSDVQMESRAREAIAYLTRHTYLDKVKMSGGGGDAGVSETQATQQQLGDGDHHDEGMVYTWGPKAKTEFQPIDMARFIAAATGQECNDEFVKTIGRAYGSNIAATT</sequence>
<dbReference type="Proteomes" id="UP001139981">
    <property type="component" value="Unassembled WGS sequence"/>
</dbReference>
<comment type="caution">
    <text evidence="1">The sequence shown here is derived from an EMBL/GenBank/DDBJ whole genome shotgun (WGS) entry which is preliminary data.</text>
</comment>
<accession>A0ACC1LU99</accession>
<gene>
    <name evidence="1" type="ORF">IWW38_005752</name>
</gene>
<evidence type="ECO:0000313" key="1">
    <source>
        <dbReference type="EMBL" id="KAJ2881747.1"/>
    </source>
</evidence>
<organism evidence="1 2">
    <name type="scientific">Coemansia aciculifera</name>
    <dbReference type="NCBI Taxonomy" id="417176"/>
    <lineage>
        <taxon>Eukaryota</taxon>
        <taxon>Fungi</taxon>
        <taxon>Fungi incertae sedis</taxon>
        <taxon>Zoopagomycota</taxon>
        <taxon>Kickxellomycotina</taxon>
        <taxon>Kickxellomycetes</taxon>
        <taxon>Kickxellales</taxon>
        <taxon>Kickxellaceae</taxon>
        <taxon>Coemansia</taxon>
    </lineage>
</organism>
<keyword evidence="2" id="KW-1185">Reference proteome</keyword>
<protein>
    <submittedName>
        <fullName evidence="1">Uncharacterized protein</fullName>
    </submittedName>
</protein>
<dbReference type="EMBL" id="JANBVB010002887">
    <property type="protein sequence ID" value="KAJ2881747.1"/>
    <property type="molecule type" value="Genomic_DNA"/>
</dbReference>
<proteinExistence type="predicted"/>